<organism evidence="2 3">
    <name type="scientific">Sedimenticola selenatireducens</name>
    <dbReference type="NCBI Taxonomy" id="191960"/>
    <lineage>
        <taxon>Bacteria</taxon>
        <taxon>Pseudomonadati</taxon>
        <taxon>Pseudomonadota</taxon>
        <taxon>Gammaproteobacteria</taxon>
        <taxon>Chromatiales</taxon>
        <taxon>Sedimenticolaceae</taxon>
        <taxon>Sedimenticola</taxon>
    </lineage>
</organism>
<comment type="caution">
    <text evidence="2">The sequence shown here is derived from an EMBL/GenBank/DDBJ whole genome shotgun (WGS) entry which is preliminary data.</text>
</comment>
<accession>A0A2N6D1B9</accession>
<dbReference type="InterPro" id="IPR036271">
    <property type="entry name" value="Tet_transcr_reg_TetR-rel_C_sf"/>
</dbReference>
<protein>
    <submittedName>
        <fullName evidence="2">TetR family transcriptional regulator</fullName>
    </submittedName>
</protein>
<dbReference type="AlphaFoldDB" id="A0A2N6D1B9"/>
<reference evidence="2 3" key="1">
    <citation type="submission" date="2017-11" db="EMBL/GenBank/DDBJ databases">
        <title>Genome-resolved metagenomics identifies genetic mobility, metabolic interactions, and unexpected diversity in perchlorate-reducing communities.</title>
        <authorList>
            <person name="Barnum T.P."/>
            <person name="Figueroa I.A."/>
            <person name="Carlstrom C.I."/>
            <person name="Lucas L.N."/>
            <person name="Engelbrektson A.L."/>
            <person name="Coates J.D."/>
        </authorList>
    </citation>
    <scope>NUCLEOTIDE SEQUENCE [LARGE SCALE GENOMIC DNA]</scope>
    <source>
        <strain evidence="2">BM301</strain>
    </source>
</reference>
<name>A0A2N6D1B9_9GAMM</name>
<dbReference type="Proteomes" id="UP000235015">
    <property type="component" value="Unassembled WGS sequence"/>
</dbReference>
<evidence type="ECO:0000313" key="2">
    <source>
        <dbReference type="EMBL" id="PLX63492.1"/>
    </source>
</evidence>
<feature type="region of interest" description="Disordered" evidence="1">
    <location>
        <begin position="183"/>
        <end position="204"/>
    </location>
</feature>
<dbReference type="SUPFAM" id="SSF48498">
    <property type="entry name" value="Tetracyclin repressor-like, C-terminal domain"/>
    <property type="match status" value="1"/>
</dbReference>
<evidence type="ECO:0000313" key="3">
    <source>
        <dbReference type="Proteomes" id="UP000235015"/>
    </source>
</evidence>
<sequence>MLAEDKSWEAVRLQEVASRASLTLEDILAEFSEKDELVYAWFDRADRAMLMDAATLVHTRLARHQRMHRAIMTWLNALSRHRQVTRQMILGKLEPGHLHLQIPALMRVSRTVQWMREAAGYQAVFPRRALEETVHTGIYLATFFYWMSDESVRSQRTHRFLHSQLRLASPIFNCGTGLIRTHGHDYDPSRDGARTEVQGDRSIH</sequence>
<gene>
    <name evidence="2" type="ORF">C0630_00890</name>
</gene>
<dbReference type="EMBL" id="PKUN01000001">
    <property type="protein sequence ID" value="PLX63492.1"/>
    <property type="molecule type" value="Genomic_DNA"/>
</dbReference>
<evidence type="ECO:0000256" key="1">
    <source>
        <dbReference type="SAM" id="MobiDB-lite"/>
    </source>
</evidence>
<dbReference type="STRING" id="1111735.GCA_000428045_03297"/>
<proteinExistence type="predicted"/>
<dbReference type="Gene3D" id="1.10.357.10">
    <property type="entry name" value="Tetracycline Repressor, domain 2"/>
    <property type="match status" value="1"/>
</dbReference>